<protein>
    <recommendedName>
        <fullName evidence="3">CCHC-type domain-containing protein</fullName>
    </recommendedName>
</protein>
<feature type="region of interest" description="Disordered" evidence="2">
    <location>
        <begin position="28"/>
        <end position="157"/>
    </location>
</feature>
<keyword evidence="1" id="KW-0863">Zinc-finger</keyword>
<dbReference type="Proteomes" id="UP000075884">
    <property type="component" value="Unassembled WGS sequence"/>
</dbReference>
<evidence type="ECO:0000313" key="4">
    <source>
        <dbReference type="EnsemblMetazoa" id="ADIR004459-PA"/>
    </source>
</evidence>
<dbReference type="EnsemblMetazoa" id="ADIR004459-RA">
    <property type="protein sequence ID" value="ADIR004459-PA"/>
    <property type="gene ID" value="ADIR004459"/>
</dbReference>
<keyword evidence="1" id="KW-0479">Metal-binding</keyword>
<dbReference type="PROSITE" id="PS50158">
    <property type="entry name" value="ZF_CCHC"/>
    <property type="match status" value="2"/>
</dbReference>
<dbReference type="GO" id="GO:0003676">
    <property type="term" value="F:nucleic acid binding"/>
    <property type="evidence" value="ECO:0007669"/>
    <property type="project" value="InterPro"/>
</dbReference>
<evidence type="ECO:0000256" key="2">
    <source>
        <dbReference type="SAM" id="MobiDB-lite"/>
    </source>
</evidence>
<evidence type="ECO:0000259" key="3">
    <source>
        <dbReference type="PROSITE" id="PS50158"/>
    </source>
</evidence>
<feature type="domain" description="CCHC-type" evidence="3">
    <location>
        <begin position="316"/>
        <end position="331"/>
    </location>
</feature>
<keyword evidence="5" id="KW-1185">Reference proteome</keyword>
<proteinExistence type="predicted"/>
<name>A0A182N9Y3_9DIPT</name>
<dbReference type="SMART" id="SM00343">
    <property type="entry name" value="ZnF_C2HC"/>
    <property type="match status" value="2"/>
</dbReference>
<evidence type="ECO:0000256" key="1">
    <source>
        <dbReference type="PROSITE-ProRule" id="PRU00047"/>
    </source>
</evidence>
<reference evidence="4" key="2">
    <citation type="submission" date="2020-05" db="UniProtKB">
        <authorList>
            <consortium name="EnsemblMetazoa"/>
        </authorList>
    </citation>
    <scope>IDENTIFICATION</scope>
    <source>
        <strain evidence="4">WRAIR2</strain>
    </source>
</reference>
<keyword evidence="1" id="KW-0862">Zinc</keyword>
<dbReference type="Gene3D" id="4.10.60.10">
    <property type="entry name" value="Zinc finger, CCHC-type"/>
    <property type="match status" value="1"/>
</dbReference>
<dbReference type="STRING" id="7168.A0A182N9Y3"/>
<dbReference type="VEuPathDB" id="VectorBase:ADIR004459"/>
<evidence type="ECO:0000313" key="5">
    <source>
        <dbReference type="Proteomes" id="UP000075884"/>
    </source>
</evidence>
<dbReference type="AlphaFoldDB" id="A0A182N9Y3"/>
<dbReference type="GO" id="GO:0008270">
    <property type="term" value="F:zinc ion binding"/>
    <property type="evidence" value="ECO:0007669"/>
    <property type="project" value="UniProtKB-KW"/>
</dbReference>
<dbReference type="InterPro" id="IPR001878">
    <property type="entry name" value="Znf_CCHC"/>
</dbReference>
<organism evidence="4 5">
    <name type="scientific">Anopheles dirus</name>
    <dbReference type="NCBI Taxonomy" id="7168"/>
    <lineage>
        <taxon>Eukaryota</taxon>
        <taxon>Metazoa</taxon>
        <taxon>Ecdysozoa</taxon>
        <taxon>Arthropoda</taxon>
        <taxon>Hexapoda</taxon>
        <taxon>Insecta</taxon>
        <taxon>Pterygota</taxon>
        <taxon>Neoptera</taxon>
        <taxon>Endopterygota</taxon>
        <taxon>Diptera</taxon>
        <taxon>Nematocera</taxon>
        <taxon>Culicoidea</taxon>
        <taxon>Culicidae</taxon>
        <taxon>Anophelinae</taxon>
        <taxon>Anopheles</taxon>
    </lineage>
</organism>
<reference evidence="5" key="1">
    <citation type="submission" date="2013-03" db="EMBL/GenBank/DDBJ databases">
        <title>The Genome Sequence of Anopheles dirus WRAIR2.</title>
        <authorList>
            <consortium name="The Broad Institute Genomics Platform"/>
            <person name="Neafsey D.E."/>
            <person name="Walton C."/>
            <person name="Walker B."/>
            <person name="Young S.K."/>
            <person name="Zeng Q."/>
            <person name="Gargeya S."/>
            <person name="Fitzgerald M."/>
            <person name="Haas B."/>
            <person name="Abouelleil A."/>
            <person name="Allen A.W."/>
            <person name="Alvarado L."/>
            <person name="Arachchi H.M."/>
            <person name="Berlin A.M."/>
            <person name="Chapman S.B."/>
            <person name="Gainer-Dewar J."/>
            <person name="Goldberg J."/>
            <person name="Griggs A."/>
            <person name="Gujja S."/>
            <person name="Hansen M."/>
            <person name="Howarth C."/>
            <person name="Imamovic A."/>
            <person name="Ireland A."/>
            <person name="Larimer J."/>
            <person name="McCowan C."/>
            <person name="Murphy C."/>
            <person name="Pearson M."/>
            <person name="Poon T.W."/>
            <person name="Priest M."/>
            <person name="Roberts A."/>
            <person name="Saif S."/>
            <person name="Shea T."/>
            <person name="Sisk P."/>
            <person name="Sykes S."/>
            <person name="Wortman J."/>
            <person name="Nusbaum C."/>
            <person name="Birren B."/>
        </authorList>
    </citation>
    <scope>NUCLEOTIDE SEQUENCE [LARGE SCALE GENOMIC DNA]</scope>
    <source>
        <strain evidence="5">WRAIR2</strain>
    </source>
</reference>
<sequence>MPLDKSADGGALLLVLQEILGDKGTACLLPDHRQSQHGGSSVGAATPGPRRQRIADGPAKGPSHQQQHSEDTSEVTSSGPQGQTAEGGSSEPAGQRRQTAKPDQQQRQQQRIPAATPVDRQQRQQQRAPAAEKSSQPQHGRDATAASRRGGSRRSEVIRVIPTGGHTYFEVLGAVRNDPVLQDAAESLRSPRRMAGDVLMLRCRRGDDVNAIVSGINAAVGHLTTVRVTTSMATVVVSNLDGVTTDEELQRAVLQQHGAVVDKANIRLRLYRNGLKRARIRIAAREAAKIVGKRLKLGLSVVTPYEEQRAPAEEDRCYRCMEKGHRSRQCRGMDRSHCCFRCGSEGHQAFGCRSPPRCLVCGRGQQTGSPKCTFDATEAVEAATEVAASSVTTAATT</sequence>
<dbReference type="SUPFAM" id="SSF57756">
    <property type="entry name" value="Retrovirus zinc finger-like domains"/>
    <property type="match status" value="1"/>
</dbReference>
<feature type="domain" description="CCHC-type" evidence="3">
    <location>
        <begin position="339"/>
        <end position="354"/>
    </location>
</feature>
<feature type="compositionally biased region" description="Polar residues" evidence="2">
    <location>
        <begin position="74"/>
        <end position="87"/>
    </location>
</feature>
<accession>A0A182N9Y3</accession>
<dbReference type="InterPro" id="IPR036875">
    <property type="entry name" value="Znf_CCHC_sf"/>
</dbReference>